<reference evidence="2" key="1">
    <citation type="submission" date="2022-11" db="EMBL/GenBank/DDBJ databases">
        <authorList>
            <person name="Petersen C."/>
        </authorList>
    </citation>
    <scope>NUCLEOTIDE SEQUENCE</scope>
    <source>
        <strain evidence="2">IBT 19713</strain>
    </source>
</reference>
<accession>A0A9W9NP03</accession>
<gene>
    <name evidence="2" type="ORF">N7468_007952</name>
</gene>
<evidence type="ECO:0000313" key="2">
    <source>
        <dbReference type="EMBL" id="KAJ5223410.1"/>
    </source>
</evidence>
<organism evidence="2 3">
    <name type="scientific">Penicillium chermesinum</name>
    <dbReference type="NCBI Taxonomy" id="63820"/>
    <lineage>
        <taxon>Eukaryota</taxon>
        <taxon>Fungi</taxon>
        <taxon>Dikarya</taxon>
        <taxon>Ascomycota</taxon>
        <taxon>Pezizomycotina</taxon>
        <taxon>Eurotiomycetes</taxon>
        <taxon>Eurotiomycetidae</taxon>
        <taxon>Eurotiales</taxon>
        <taxon>Aspergillaceae</taxon>
        <taxon>Penicillium</taxon>
    </lineage>
</organism>
<comment type="caution">
    <text evidence="2">The sequence shown here is derived from an EMBL/GenBank/DDBJ whole genome shotgun (WGS) entry which is preliminary data.</text>
</comment>
<feature type="compositionally biased region" description="Low complexity" evidence="1">
    <location>
        <begin position="76"/>
        <end position="86"/>
    </location>
</feature>
<dbReference type="RefSeq" id="XP_058327593.1">
    <property type="nucleotide sequence ID" value="XM_058477248.1"/>
</dbReference>
<feature type="region of interest" description="Disordered" evidence="1">
    <location>
        <begin position="69"/>
        <end position="101"/>
    </location>
</feature>
<dbReference type="GeneID" id="83204551"/>
<dbReference type="Proteomes" id="UP001150941">
    <property type="component" value="Unassembled WGS sequence"/>
</dbReference>
<reference evidence="2" key="2">
    <citation type="journal article" date="2023" name="IMA Fungus">
        <title>Comparative genomic study of the Penicillium genus elucidates a diverse pangenome and 15 lateral gene transfer events.</title>
        <authorList>
            <person name="Petersen C."/>
            <person name="Sorensen T."/>
            <person name="Nielsen M.R."/>
            <person name="Sondergaard T.E."/>
            <person name="Sorensen J.L."/>
            <person name="Fitzpatrick D.A."/>
            <person name="Frisvad J.C."/>
            <person name="Nielsen K.L."/>
        </authorList>
    </citation>
    <scope>NUCLEOTIDE SEQUENCE</scope>
    <source>
        <strain evidence="2">IBT 19713</strain>
    </source>
</reference>
<proteinExistence type="predicted"/>
<protein>
    <submittedName>
        <fullName evidence="2">Uncharacterized protein</fullName>
    </submittedName>
</protein>
<dbReference type="EMBL" id="JAPQKS010000006">
    <property type="protein sequence ID" value="KAJ5223410.1"/>
    <property type="molecule type" value="Genomic_DNA"/>
</dbReference>
<name>A0A9W9NP03_9EURO</name>
<evidence type="ECO:0000313" key="3">
    <source>
        <dbReference type="Proteomes" id="UP001150941"/>
    </source>
</evidence>
<dbReference type="AlphaFoldDB" id="A0A9W9NP03"/>
<keyword evidence="3" id="KW-1185">Reference proteome</keyword>
<evidence type="ECO:0000256" key="1">
    <source>
        <dbReference type="SAM" id="MobiDB-lite"/>
    </source>
</evidence>
<sequence length="101" mass="11173">MVGWGLVWVLSDLYDDKAVHRFSPARDSRLCIAHLIASLGLNNDHTAHKFPLVCITVFRITSSRSRVESPFGQWRSSSGGSSCASGMLFASTPDEIDYTHM</sequence>